<dbReference type="Proteomes" id="UP000593766">
    <property type="component" value="Chromosome"/>
</dbReference>
<proteinExistence type="predicted"/>
<accession>A0A7M1USW5</accession>
<dbReference type="AlphaFoldDB" id="A0A7M1USW5"/>
<sequence>MKFTVKLEVAGRDVLNSQAWPRGSPCRAVGGVYEPGTGRMIIYVDRVLEEQGENSLFKPVEMTLWYLLIRHLQHTAPHLTISGLAPGSMDKPTAWEMKACILSTVLSNFFRVGVDPALYKLVFGRTWPLVKTLLEKPRIRDMRSPPSKVGFTPPERDSSRQGETPGFRAGERV</sequence>
<evidence type="ECO:0000256" key="1">
    <source>
        <dbReference type="SAM" id="MobiDB-lite"/>
    </source>
</evidence>
<name>A0A7M1USW5_9CREN</name>
<organism evidence="2 3">
    <name type="scientific">Thermosphaera chiliense</name>
    <dbReference type="NCBI Taxonomy" id="3402707"/>
    <lineage>
        <taxon>Archaea</taxon>
        <taxon>Thermoproteota</taxon>
        <taxon>Thermoprotei</taxon>
        <taxon>Desulfurococcales</taxon>
        <taxon>Desulfurococcaceae</taxon>
        <taxon>Thermosphaera</taxon>
    </lineage>
</organism>
<evidence type="ECO:0000313" key="3">
    <source>
        <dbReference type="Proteomes" id="UP000593766"/>
    </source>
</evidence>
<dbReference type="EMBL" id="CP063144">
    <property type="protein sequence ID" value="QOR94667.1"/>
    <property type="molecule type" value="Genomic_DNA"/>
</dbReference>
<dbReference type="KEGG" id="tcs:IMZ38_01655"/>
<keyword evidence="3" id="KW-1185">Reference proteome</keyword>
<reference evidence="2 3" key="1">
    <citation type="submission" date="2020-10" db="EMBL/GenBank/DDBJ databases">
        <title>Complete genome sequence of Thermosphaera aggregans strain 3507.</title>
        <authorList>
            <person name="Zayulina K.S."/>
            <person name="Elcheninov A.G."/>
            <person name="Toshchakov S.V."/>
            <person name="Kublanov I.V."/>
            <person name="Kochetkova T.V."/>
        </authorList>
    </citation>
    <scope>NUCLEOTIDE SEQUENCE [LARGE SCALE GENOMIC DNA]</scope>
    <source>
        <strain evidence="2 3">3507</strain>
    </source>
</reference>
<dbReference type="RefSeq" id="WP_193436464.1">
    <property type="nucleotide sequence ID" value="NZ_CP063144.1"/>
</dbReference>
<protein>
    <submittedName>
        <fullName evidence="2">Uncharacterized protein</fullName>
    </submittedName>
</protein>
<evidence type="ECO:0000313" key="2">
    <source>
        <dbReference type="EMBL" id="QOR94667.1"/>
    </source>
</evidence>
<gene>
    <name evidence="2" type="ORF">IMZ38_01655</name>
</gene>
<dbReference type="GeneID" id="59454083"/>
<feature type="region of interest" description="Disordered" evidence="1">
    <location>
        <begin position="141"/>
        <end position="173"/>
    </location>
</feature>